<dbReference type="STRING" id="1572751.PK98_06870"/>
<protein>
    <recommendedName>
        <fullName evidence="1">ER-bound oxygenase mpaB/mpaB'/Rubber oxygenase catalytic domain-containing protein</fullName>
    </recommendedName>
</protein>
<dbReference type="Pfam" id="PF09995">
    <property type="entry name" value="MPAB_Lcp_cat"/>
    <property type="match status" value="1"/>
</dbReference>
<name>A0A0B2BX88_9SPHN</name>
<accession>A0A0B2BX88</accession>
<gene>
    <name evidence="2" type="ORF">PK98_06870</name>
</gene>
<dbReference type="PANTHER" id="PTHR36151">
    <property type="entry name" value="BLR2777 PROTEIN"/>
    <property type="match status" value="1"/>
</dbReference>
<dbReference type="GO" id="GO:0016491">
    <property type="term" value="F:oxidoreductase activity"/>
    <property type="evidence" value="ECO:0007669"/>
    <property type="project" value="InterPro"/>
</dbReference>
<proteinExistence type="predicted"/>
<dbReference type="AlphaFoldDB" id="A0A0B2BX88"/>
<feature type="domain" description="ER-bound oxygenase mpaB/mpaB'/Rubber oxygenase catalytic" evidence="1">
    <location>
        <begin position="51"/>
        <end position="278"/>
    </location>
</feature>
<evidence type="ECO:0000313" key="3">
    <source>
        <dbReference type="Proteomes" id="UP000030988"/>
    </source>
</evidence>
<organism evidence="2 3">
    <name type="scientific">Croceibacterium mercuriale</name>
    <dbReference type="NCBI Taxonomy" id="1572751"/>
    <lineage>
        <taxon>Bacteria</taxon>
        <taxon>Pseudomonadati</taxon>
        <taxon>Pseudomonadota</taxon>
        <taxon>Alphaproteobacteria</taxon>
        <taxon>Sphingomonadales</taxon>
        <taxon>Erythrobacteraceae</taxon>
        <taxon>Croceibacterium</taxon>
    </lineage>
</organism>
<keyword evidence="3" id="KW-1185">Reference proteome</keyword>
<dbReference type="PANTHER" id="PTHR36151:SF3">
    <property type="entry name" value="ER-BOUND OXYGENASE MPAB_MPAB'_RUBBER OXYGENASE CATALYTIC DOMAIN-CONTAINING PROTEIN"/>
    <property type="match status" value="1"/>
</dbReference>
<evidence type="ECO:0000313" key="2">
    <source>
        <dbReference type="EMBL" id="KHL26208.1"/>
    </source>
</evidence>
<sequence length="283" mass="30920">MRQQPWHPAEHLRRQLGSSIRRMFNDPAKGEAPVMPAGNALFAPDTPIRMVHADVTSMMVGGITALLLQMLHPHALQGVLDHSDFRTDLDGRLRRTARFIAITTYGPAAEAERMIGRVNAIHRHVNGTLPDGTPYSATDPATLAWVHLAEARSFLQAYVTLVRPDMPGAEQDEYYRQFAMIARQLGADPVPENRAQAAEMMAAMRPSLRAAAITREVAHTVLAHRGESIGALAQPVLARAAIDLLPPFARTMLGLQSNGLPAIGTRMATRMLGGTIRWALRPG</sequence>
<dbReference type="EMBL" id="JTDN01000001">
    <property type="protein sequence ID" value="KHL26208.1"/>
    <property type="molecule type" value="Genomic_DNA"/>
</dbReference>
<reference evidence="2 3" key="1">
    <citation type="submission" date="2014-11" db="EMBL/GenBank/DDBJ databases">
        <title>Draft genome sequence of Kirrobacter mercurialis.</title>
        <authorList>
            <person name="Coil D.A."/>
            <person name="Eisen J.A."/>
        </authorList>
    </citation>
    <scope>NUCLEOTIDE SEQUENCE [LARGE SCALE GENOMIC DNA]</scope>
    <source>
        <strain evidence="2 3">Coronado</strain>
    </source>
</reference>
<dbReference type="Proteomes" id="UP000030988">
    <property type="component" value="Unassembled WGS sequence"/>
</dbReference>
<comment type="caution">
    <text evidence="2">The sequence shown here is derived from an EMBL/GenBank/DDBJ whole genome shotgun (WGS) entry which is preliminary data.</text>
</comment>
<evidence type="ECO:0000259" key="1">
    <source>
        <dbReference type="Pfam" id="PF09995"/>
    </source>
</evidence>
<dbReference type="InterPro" id="IPR018713">
    <property type="entry name" value="MPAB/Lcp_cat_dom"/>
</dbReference>